<reference evidence="3 4" key="1">
    <citation type="submission" date="2024-02" db="EMBL/GenBank/DDBJ databases">
        <authorList>
            <person name="Chen Y."/>
            <person name="Shah S."/>
            <person name="Dougan E. K."/>
            <person name="Thang M."/>
            <person name="Chan C."/>
        </authorList>
    </citation>
    <scope>NUCLEOTIDE SEQUENCE [LARGE SCALE GENOMIC DNA]</scope>
</reference>
<keyword evidence="2" id="KW-1133">Transmembrane helix</keyword>
<keyword evidence="4" id="KW-1185">Reference proteome</keyword>
<protein>
    <submittedName>
        <fullName evidence="3">Uncharacterized protein</fullName>
    </submittedName>
</protein>
<evidence type="ECO:0000256" key="1">
    <source>
        <dbReference type="SAM" id="MobiDB-lite"/>
    </source>
</evidence>
<feature type="compositionally biased region" description="Acidic residues" evidence="1">
    <location>
        <begin position="76"/>
        <end position="89"/>
    </location>
</feature>
<accession>A0ABP0KNV4</accession>
<keyword evidence="2" id="KW-0812">Transmembrane</keyword>
<evidence type="ECO:0000313" key="4">
    <source>
        <dbReference type="Proteomes" id="UP001642484"/>
    </source>
</evidence>
<feature type="compositionally biased region" description="Basic and acidic residues" evidence="1">
    <location>
        <begin position="49"/>
        <end position="60"/>
    </location>
</feature>
<keyword evidence="2" id="KW-0472">Membrane</keyword>
<dbReference type="Proteomes" id="UP001642484">
    <property type="component" value="Unassembled WGS sequence"/>
</dbReference>
<feature type="compositionally biased region" description="Low complexity" evidence="1">
    <location>
        <begin position="33"/>
        <end position="48"/>
    </location>
</feature>
<proteinExistence type="predicted"/>
<feature type="compositionally biased region" description="Low complexity" evidence="1">
    <location>
        <begin position="61"/>
        <end position="74"/>
    </location>
</feature>
<feature type="transmembrane region" description="Helical" evidence="2">
    <location>
        <begin position="162"/>
        <end position="190"/>
    </location>
</feature>
<evidence type="ECO:0000256" key="2">
    <source>
        <dbReference type="SAM" id="Phobius"/>
    </source>
</evidence>
<name>A0ABP0KNV4_9DINO</name>
<feature type="region of interest" description="Disordered" evidence="1">
    <location>
        <begin position="1"/>
        <end position="90"/>
    </location>
</feature>
<gene>
    <name evidence="3" type="ORF">CCMP2556_LOCUS17144</name>
</gene>
<sequence>MRSFSNRASASPPVSRKTTNDRPTSHRKTTNDSSGRSKSVVSRRTTSGSHERNRSKDRKTTALSGSGSRAGRSSTSEEDHESEDSEVDVENVPFHLRKAVPLHLVEARILKKSEKGQPSSPTVTQDMRRRVAQQYVPPDEDKLPDEIYDPAPMEAVMVRKRVIILLIAGFFLWCFAMLPLLAVHVLTFYLSIGVQTHRANADAIFGKLEAMVAQELTPALNLVYMLSVQASMGLFNVSEPYWAITRSLAYTVQESKQMQYVKVVGAAEHMLVFRPGNLHYVPKDEDGDGYIDVLYAPDQITGAVEVVDDICQDADPFFCFDITPDQWSRLTDSLKVDLPSRQLTAWWLGPEFLTKSKQNEVIASPDDWPLIIRFLAHVNVTEGLPSRTDPDIVDPFGIPVPLPARVSLDIALGVDHMGGVLQERLDSPTCLGTGTCTQDVRPDGGEVFILAADGSIIAGAGWQARPAIGESGELYQKIWEMQFEWAKELTPEAVVAEDRIEFMTSASDLVVMKPLGESLAEGEDVADSEYLGAAIEATSKKESLHERAGGNQDFSRYIDDCEEADTACYKSTSSGAARSWSSGTMNKRSHARGHRGWWHKNRFVC</sequence>
<dbReference type="EMBL" id="CAXAMN010009402">
    <property type="protein sequence ID" value="CAK9028530.1"/>
    <property type="molecule type" value="Genomic_DNA"/>
</dbReference>
<comment type="caution">
    <text evidence="3">The sequence shown here is derived from an EMBL/GenBank/DDBJ whole genome shotgun (WGS) entry which is preliminary data.</text>
</comment>
<organism evidence="3 4">
    <name type="scientific">Durusdinium trenchii</name>
    <dbReference type="NCBI Taxonomy" id="1381693"/>
    <lineage>
        <taxon>Eukaryota</taxon>
        <taxon>Sar</taxon>
        <taxon>Alveolata</taxon>
        <taxon>Dinophyceae</taxon>
        <taxon>Suessiales</taxon>
        <taxon>Symbiodiniaceae</taxon>
        <taxon>Durusdinium</taxon>
    </lineage>
</organism>
<evidence type="ECO:0000313" key="3">
    <source>
        <dbReference type="EMBL" id="CAK9028530.1"/>
    </source>
</evidence>